<name>A0A179FF78_METCM</name>
<dbReference type="Proteomes" id="UP000078397">
    <property type="component" value="Unassembled WGS sequence"/>
</dbReference>
<dbReference type="InterPro" id="IPR011009">
    <property type="entry name" value="Kinase-like_dom_sf"/>
</dbReference>
<dbReference type="PROSITE" id="PS50011">
    <property type="entry name" value="PROTEIN_KINASE_DOM"/>
    <property type="match status" value="1"/>
</dbReference>
<dbReference type="GO" id="GO:0005634">
    <property type="term" value="C:nucleus"/>
    <property type="evidence" value="ECO:0007669"/>
    <property type="project" value="TreeGrafter"/>
</dbReference>
<dbReference type="InterPro" id="IPR008266">
    <property type="entry name" value="Tyr_kinase_AS"/>
</dbReference>
<evidence type="ECO:0000313" key="17">
    <source>
        <dbReference type="EMBL" id="OAQ63998.1"/>
    </source>
</evidence>
<accession>A0A179FF78</accession>
<dbReference type="RefSeq" id="XP_018141312.1">
    <property type="nucleotide sequence ID" value="XM_018284560.1"/>
</dbReference>
<evidence type="ECO:0000256" key="3">
    <source>
        <dbReference type="ARBA" id="ARBA00012513"/>
    </source>
</evidence>
<protein>
    <recommendedName>
        <fullName evidence="5">EKC/KEOPS complex subunit BUD32</fullName>
        <ecNumber evidence="3">2.7.11.1</ecNumber>
    </recommendedName>
    <alternativeName>
        <fullName evidence="11 12">Atypical Serine/threonine protein kinase BUD32</fullName>
    </alternativeName>
    <alternativeName>
        <fullName evidence="4">EKC/KEOPS complex subunit bud32</fullName>
    </alternativeName>
</protein>
<evidence type="ECO:0000259" key="16">
    <source>
        <dbReference type="PROSITE" id="PS50011"/>
    </source>
</evidence>
<organism evidence="17 18">
    <name type="scientific">Pochonia chlamydosporia 170</name>
    <dbReference type="NCBI Taxonomy" id="1380566"/>
    <lineage>
        <taxon>Eukaryota</taxon>
        <taxon>Fungi</taxon>
        <taxon>Dikarya</taxon>
        <taxon>Ascomycota</taxon>
        <taxon>Pezizomycotina</taxon>
        <taxon>Sordariomycetes</taxon>
        <taxon>Hypocreomycetidae</taxon>
        <taxon>Hypocreales</taxon>
        <taxon>Clavicipitaceae</taxon>
        <taxon>Pochonia</taxon>
    </lineage>
</organism>
<dbReference type="GO" id="GO:0005524">
    <property type="term" value="F:ATP binding"/>
    <property type="evidence" value="ECO:0007669"/>
    <property type="project" value="UniProtKB-UniRule"/>
</dbReference>
<comment type="function">
    <text evidence="1">Component of the EKC/KEOPS complex that is required for the formation of a threonylcarbamoyl group on adenosine at position 37 (t(6)A37) in tRNAs that read codons beginning with adenine. The complex is probably involved in the transfer of the threonylcarbamoyl moiety of threonylcarbamoyl-AMP (TC-AMP) to the N6 group of A37. BUD32 has ATPase activity in the context of the EKC/KEOPS complex and likely plays a supporting role to the catalytic subunit KAE1. The EKC/KEOPS complex also promotes both telomere uncapping and telomere elongation. The complex is required for efficient recruitment of transcriptional coactivators.</text>
</comment>
<dbReference type="EMBL" id="LSBJ02000005">
    <property type="protein sequence ID" value="OAQ63998.1"/>
    <property type="molecule type" value="Genomic_DNA"/>
</dbReference>
<dbReference type="OrthoDB" id="5979581at2759"/>
<evidence type="ECO:0000256" key="9">
    <source>
        <dbReference type="ARBA" id="ARBA00022777"/>
    </source>
</evidence>
<dbReference type="Gene3D" id="3.30.200.20">
    <property type="entry name" value="Phosphorylase Kinase, domain 1"/>
    <property type="match status" value="1"/>
</dbReference>
<evidence type="ECO:0000256" key="14">
    <source>
        <dbReference type="ARBA" id="ARBA00048679"/>
    </source>
</evidence>
<keyword evidence="6" id="KW-0723">Serine/threonine-protein kinase</keyword>
<evidence type="ECO:0000256" key="12">
    <source>
        <dbReference type="ARBA" id="ARBA00033194"/>
    </source>
</evidence>
<comment type="caution">
    <text evidence="17">The sequence shown here is derived from an EMBL/GenBank/DDBJ whole genome shotgun (WGS) entry which is preliminary data.</text>
</comment>
<comment type="subunit">
    <text evidence="2">Component of the EKC/KEOPS complex composed of at least BUD32, CGI121, GON7, KAE1 and PCC1; the whole complex dimerizes.</text>
</comment>
<evidence type="ECO:0000256" key="5">
    <source>
        <dbReference type="ARBA" id="ARBA00019973"/>
    </source>
</evidence>
<dbReference type="KEGG" id="pchm:VFPPC_05353"/>
<dbReference type="InterPro" id="IPR000719">
    <property type="entry name" value="Prot_kinase_dom"/>
</dbReference>
<keyword evidence="18" id="KW-1185">Reference proteome</keyword>
<evidence type="ECO:0000256" key="8">
    <source>
        <dbReference type="ARBA" id="ARBA00022741"/>
    </source>
</evidence>
<evidence type="ECO:0000256" key="15">
    <source>
        <dbReference type="PROSITE-ProRule" id="PRU10141"/>
    </source>
</evidence>
<evidence type="ECO:0000256" key="6">
    <source>
        <dbReference type="ARBA" id="ARBA00022527"/>
    </source>
</evidence>
<comment type="catalytic activity">
    <reaction evidence="14">
        <text>L-seryl-[protein] + ATP = O-phospho-L-seryl-[protein] + ADP + H(+)</text>
        <dbReference type="Rhea" id="RHEA:17989"/>
        <dbReference type="Rhea" id="RHEA-COMP:9863"/>
        <dbReference type="Rhea" id="RHEA-COMP:11604"/>
        <dbReference type="ChEBI" id="CHEBI:15378"/>
        <dbReference type="ChEBI" id="CHEBI:29999"/>
        <dbReference type="ChEBI" id="CHEBI:30616"/>
        <dbReference type="ChEBI" id="CHEBI:83421"/>
        <dbReference type="ChEBI" id="CHEBI:456216"/>
        <dbReference type="EC" id="2.7.11.1"/>
    </reaction>
</comment>
<dbReference type="GO" id="GO:0004674">
    <property type="term" value="F:protein serine/threonine kinase activity"/>
    <property type="evidence" value="ECO:0007669"/>
    <property type="project" value="UniProtKB-KW"/>
</dbReference>
<keyword evidence="9 17" id="KW-0418">Kinase</keyword>
<dbReference type="Gene3D" id="1.10.510.10">
    <property type="entry name" value="Transferase(Phosphotransferase) domain 1"/>
    <property type="match status" value="1"/>
</dbReference>
<evidence type="ECO:0000256" key="10">
    <source>
        <dbReference type="ARBA" id="ARBA00022840"/>
    </source>
</evidence>
<evidence type="ECO:0000256" key="13">
    <source>
        <dbReference type="ARBA" id="ARBA00047899"/>
    </source>
</evidence>
<proteinExistence type="predicted"/>
<dbReference type="PANTHER" id="PTHR45646">
    <property type="entry name" value="SERINE/THREONINE-PROTEIN KINASE DOA-RELATED"/>
    <property type="match status" value="1"/>
</dbReference>
<evidence type="ECO:0000256" key="1">
    <source>
        <dbReference type="ARBA" id="ARBA00003747"/>
    </source>
</evidence>
<dbReference type="SUPFAM" id="SSF56112">
    <property type="entry name" value="Protein kinase-like (PK-like)"/>
    <property type="match status" value="1"/>
</dbReference>
<dbReference type="GO" id="GO:0043484">
    <property type="term" value="P:regulation of RNA splicing"/>
    <property type="evidence" value="ECO:0007669"/>
    <property type="project" value="TreeGrafter"/>
</dbReference>
<dbReference type="EC" id="2.7.11.1" evidence="3"/>
<keyword evidence="7" id="KW-0808">Transferase</keyword>
<evidence type="ECO:0000313" key="18">
    <source>
        <dbReference type="Proteomes" id="UP000078397"/>
    </source>
</evidence>
<dbReference type="STRING" id="1380566.A0A179FF78"/>
<dbReference type="AlphaFoldDB" id="A0A179FF78"/>
<evidence type="ECO:0000256" key="7">
    <source>
        <dbReference type="ARBA" id="ARBA00022679"/>
    </source>
</evidence>
<dbReference type="SMART" id="SM00220">
    <property type="entry name" value="S_TKc"/>
    <property type="match status" value="1"/>
</dbReference>
<dbReference type="InterPro" id="IPR017441">
    <property type="entry name" value="Protein_kinase_ATP_BS"/>
</dbReference>
<keyword evidence="8 15" id="KW-0547">Nucleotide-binding</keyword>
<dbReference type="InterPro" id="IPR051175">
    <property type="entry name" value="CLK_kinases"/>
</dbReference>
<comment type="catalytic activity">
    <reaction evidence="13">
        <text>L-threonyl-[protein] + ATP = O-phospho-L-threonyl-[protein] + ADP + H(+)</text>
        <dbReference type="Rhea" id="RHEA:46608"/>
        <dbReference type="Rhea" id="RHEA-COMP:11060"/>
        <dbReference type="Rhea" id="RHEA-COMP:11605"/>
        <dbReference type="ChEBI" id="CHEBI:15378"/>
        <dbReference type="ChEBI" id="CHEBI:30013"/>
        <dbReference type="ChEBI" id="CHEBI:30616"/>
        <dbReference type="ChEBI" id="CHEBI:61977"/>
        <dbReference type="ChEBI" id="CHEBI:456216"/>
        <dbReference type="EC" id="2.7.11.1"/>
    </reaction>
</comment>
<dbReference type="GeneID" id="28848554"/>
<dbReference type="PROSITE" id="PS00107">
    <property type="entry name" value="PROTEIN_KINASE_ATP"/>
    <property type="match status" value="1"/>
</dbReference>
<sequence length="438" mass="49878">MELDFGRDENPSHGVQYSYDDMVFAPASTAHGTYFDGEQDDVESLSEYQEGGYHPIHIRDYLDNRQRYRVIHKLGHGAFGTVWLCRDHQLGRYVAVKVMTADVSVEKVAELSILKHIDRDNPGARYIALPLDNFEVHGPNGAHQCIVFPLLGQSVSPSLWQRLENPGPVLRKLCHQAVQALNCLHEGNVGHGDFRPANILIKVSGLDSLSEEQLLTLLGHPQPGNVITQDGTDLPSFSPRYLVPAVDMSRLESKYLLEEICLIRFGQAYLTSSPPPDLGTPENYLPPERLIDHQKDKVGLSCDIWALGCTIFEIRLQTPLFHMLYGPDEVLNEMVSFFGKFPEPWWSRWEQRGEYRDEEGRMLRGRMDIDGEQYSIDSVLRGNKSVMRTVDGVLRVVKTMEVPRDEMAVLKELLLRVCAYMPDERLCAGDVLRDRWFR</sequence>
<dbReference type="Pfam" id="PF00069">
    <property type="entry name" value="Pkinase"/>
    <property type="match status" value="2"/>
</dbReference>
<gene>
    <name evidence="17" type="ORF">VFPPC_05353</name>
</gene>
<reference evidence="17 18" key="1">
    <citation type="journal article" date="2016" name="PLoS Pathog.">
        <title>Biosynthesis of antibiotic leucinostatins in bio-control fungus Purpureocillium lilacinum and their inhibition on phytophthora revealed by genome mining.</title>
        <authorList>
            <person name="Wang G."/>
            <person name="Liu Z."/>
            <person name="Lin R."/>
            <person name="Li E."/>
            <person name="Mao Z."/>
            <person name="Ling J."/>
            <person name="Yang Y."/>
            <person name="Yin W.B."/>
            <person name="Xie B."/>
        </authorList>
    </citation>
    <scope>NUCLEOTIDE SEQUENCE [LARGE SCALE GENOMIC DNA]</scope>
    <source>
        <strain evidence="17">170</strain>
    </source>
</reference>
<feature type="domain" description="Protein kinase" evidence="16">
    <location>
        <begin position="68"/>
        <end position="437"/>
    </location>
</feature>
<dbReference type="PANTHER" id="PTHR45646:SF11">
    <property type="entry name" value="SERINE_THREONINE-PROTEIN KINASE DOA"/>
    <property type="match status" value="1"/>
</dbReference>
<evidence type="ECO:0000256" key="11">
    <source>
        <dbReference type="ARBA" id="ARBA00030980"/>
    </source>
</evidence>
<evidence type="ECO:0000256" key="4">
    <source>
        <dbReference type="ARBA" id="ARBA00013948"/>
    </source>
</evidence>
<evidence type="ECO:0000256" key="2">
    <source>
        <dbReference type="ARBA" id="ARBA00011534"/>
    </source>
</evidence>
<feature type="binding site" evidence="15">
    <location>
        <position position="97"/>
    </location>
    <ligand>
        <name>ATP</name>
        <dbReference type="ChEBI" id="CHEBI:30616"/>
    </ligand>
</feature>
<dbReference type="PROSITE" id="PS00109">
    <property type="entry name" value="PROTEIN_KINASE_TYR"/>
    <property type="match status" value="1"/>
</dbReference>
<keyword evidence="10 15" id="KW-0067">ATP-binding</keyword>